<dbReference type="InterPro" id="IPR006976">
    <property type="entry name" value="VanZ-like"/>
</dbReference>
<dbReference type="NCBIfam" id="NF037970">
    <property type="entry name" value="vanZ_1"/>
    <property type="match status" value="1"/>
</dbReference>
<dbReference type="EMBL" id="MDGQ01000005">
    <property type="protein sequence ID" value="OEK05477.1"/>
    <property type="molecule type" value="Genomic_DNA"/>
</dbReference>
<evidence type="ECO:0000259" key="2">
    <source>
        <dbReference type="Pfam" id="PF04892"/>
    </source>
</evidence>
<evidence type="ECO:0000313" key="3">
    <source>
        <dbReference type="EMBL" id="OEK05477.1"/>
    </source>
</evidence>
<organism evidence="3 4">
    <name type="scientific">Roseivirga misakiensis</name>
    <dbReference type="NCBI Taxonomy" id="1563681"/>
    <lineage>
        <taxon>Bacteria</taxon>
        <taxon>Pseudomonadati</taxon>
        <taxon>Bacteroidota</taxon>
        <taxon>Cytophagia</taxon>
        <taxon>Cytophagales</taxon>
        <taxon>Roseivirgaceae</taxon>
        <taxon>Roseivirga</taxon>
    </lineage>
</organism>
<dbReference type="OrthoDB" id="982143at2"/>
<dbReference type="STRING" id="1563681.BFP71_19030"/>
<keyword evidence="1" id="KW-0472">Membrane</keyword>
<sequence>MTKREWLFLLPAIIWAITVAILMLLPSDSFAESKLLSYDKLAHLGVFGLLSFLFMVGVHRHKYFSGTRMRQWFMPTIICVLYSTSLELLQNFSPGRSVDFYDFIANVASTIFGVIVFYIFKKNNLVISKLIL</sequence>
<evidence type="ECO:0000313" key="4">
    <source>
        <dbReference type="Proteomes" id="UP000095552"/>
    </source>
</evidence>
<dbReference type="PANTHER" id="PTHR28008">
    <property type="entry name" value="DOMAIN PROTEIN, PUTATIVE (AFU_ORTHOLOGUE AFUA_3G10980)-RELATED"/>
    <property type="match status" value="1"/>
</dbReference>
<gene>
    <name evidence="3" type="ORF">BFP71_19030</name>
</gene>
<comment type="caution">
    <text evidence="3">The sequence shown here is derived from an EMBL/GenBank/DDBJ whole genome shotgun (WGS) entry which is preliminary data.</text>
</comment>
<feature type="transmembrane region" description="Helical" evidence="1">
    <location>
        <begin position="101"/>
        <end position="120"/>
    </location>
</feature>
<keyword evidence="1" id="KW-0812">Transmembrane</keyword>
<keyword evidence="4" id="KW-1185">Reference proteome</keyword>
<dbReference type="Pfam" id="PF04892">
    <property type="entry name" value="VanZ"/>
    <property type="match status" value="1"/>
</dbReference>
<keyword evidence="1" id="KW-1133">Transmembrane helix</keyword>
<reference evidence="3 4" key="1">
    <citation type="submission" date="2016-08" db="EMBL/GenBank/DDBJ databases">
        <title>Draft genome of Fabibacter sp. strain SK-8.</title>
        <authorList>
            <person name="Wong S.-K."/>
            <person name="Hamasaki K."/>
            <person name="Yoshizawa S."/>
        </authorList>
    </citation>
    <scope>NUCLEOTIDE SEQUENCE [LARGE SCALE GENOMIC DNA]</scope>
    <source>
        <strain evidence="3 4">SK-8</strain>
    </source>
</reference>
<feature type="transmembrane region" description="Helical" evidence="1">
    <location>
        <begin position="72"/>
        <end position="89"/>
    </location>
</feature>
<feature type="transmembrane region" description="Helical" evidence="1">
    <location>
        <begin position="41"/>
        <end position="60"/>
    </location>
</feature>
<feature type="domain" description="VanZ-like" evidence="2">
    <location>
        <begin position="38"/>
        <end position="120"/>
    </location>
</feature>
<dbReference type="Proteomes" id="UP000095552">
    <property type="component" value="Unassembled WGS sequence"/>
</dbReference>
<dbReference type="PANTHER" id="PTHR28008:SF1">
    <property type="entry name" value="DOMAIN PROTEIN, PUTATIVE (AFU_ORTHOLOGUE AFUA_3G10980)-RELATED"/>
    <property type="match status" value="1"/>
</dbReference>
<evidence type="ECO:0000256" key="1">
    <source>
        <dbReference type="SAM" id="Phobius"/>
    </source>
</evidence>
<name>A0A1E5T2E5_9BACT</name>
<protein>
    <recommendedName>
        <fullName evidence="2">VanZ-like domain-containing protein</fullName>
    </recommendedName>
</protein>
<proteinExistence type="predicted"/>
<dbReference type="AlphaFoldDB" id="A0A1E5T2E5"/>
<accession>A0A1E5T2E5</accession>